<protein>
    <submittedName>
        <fullName evidence="8">YicC family protein</fullName>
    </submittedName>
</protein>
<keyword evidence="9" id="KW-1185">Reference proteome</keyword>
<dbReference type="GO" id="GO:0016787">
    <property type="term" value="F:hydrolase activity"/>
    <property type="evidence" value="ECO:0007669"/>
    <property type="project" value="UniProtKB-KW"/>
</dbReference>
<dbReference type="InterPro" id="IPR013551">
    <property type="entry name" value="YicC-like_C"/>
</dbReference>
<comment type="caution">
    <text evidence="8">The sequence shown here is derived from an EMBL/GenBank/DDBJ whole genome shotgun (WGS) entry which is preliminary data.</text>
</comment>
<dbReference type="PANTHER" id="PTHR30636">
    <property type="entry name" value="UPF0701 PROTEIN YICC"/>
    <property type="match status" value="1"/>
</dbReference>
<comment type="cofactor">
    <cofactor evidence="1">
        <name>a divalent metal cation</name>
        <dbReference type="ChEBI" id="CHEBI:60240"/>
    </cofactor>
</comment>
<evidence type="ECO:0000256" key="1">
    <source>
        <dbReference type="ARBA" id="ARBA00001968"/>
    </source>
</evidence>
<evidence type="ECO:0000259" key="7">
    <source>
        <dbReference type="Pfam" id="PF08340"/>
    </source>
</evidence>
<proteinExistence type="inferred from homology"/>
<reference evidence="8 9" key="1">
    <citation type="submission" date="2019-09" db="EMBL/GenBank/DDBJ databases">
        <title>Bacillus ochoae sp. nov., Paenibacillus whitsoniae sp. nov., Paenibacillus spiritus sp. nov. Isolated from the Mars Exploration Rover during spacecraft assembly.</title>
        <authorList>
            <person name="Seuylemezian A."/>
            <person name="Vaishampayan P."/>
        </authorList>
    </citation>
    <scope>NUCLEOTIDE SEQUENCE [LARGE SCALE GENOMIC DNA]</scope>
    <source>
        <strain evidence="8 9">MER_111</strain>
    </source>
</reference>
<dbReference type="InterPro" id="IPR013527">
    <property type="entry name" value="YicC-like_N"/>
</dbReference>
<dbReference type="Pfam" id="PF03755">
    <property type="entry name" value="YicC-like_N"/>
    <property type="match status" value="1"/>
</dbReference>
<dbReference type="PANTHER" id="PTHR30636:SF3">
    <property type="entry name" value="UPF0701 PROTEIN YICC"/>
    <property type="match status" value="1"/>
</dbReference>
<dbReference type="GO" id="GO:0004521">
    <property type="term" value="F:RNA endonuclease activity"/>
    <property type="evidence" value="ECO:0007669"/>
    <property type="project" value="InterPro"/>
</dbReference>
<accession>A0A5J5G9B6</accession>
<evidence type="ECO:0000259" key="6">
    <source>
        <dbReference type="Pfam" id="PF03755"/>
    </source>
</evidence>
<evidence type="ECO:0000313" key="8">
    <source>
        <dbReference type="EMBL" id="KAA9004053.1"/>
    </source>
</evidence>
<gene>
    <name evidence="8" type="ORF">F4V43_11635</name>
</gene>
<evidence type="ECO:0000256" key="3">
    <source>
        <dbReference type="ARBA" id="ARBA00022759"/>
    </source>
</evidence>
<organism evidence="8 9">
    <name type="scientific">Paenibacillus spiritus</name>
    <dbReference type="NCBI Taxonomy" id="2496557"/>
    <lineage>
        <taxon>Bacteria</taxon>
        <taxon>Bacillati</taxon>
        <taxon>Bacillota</taxon>
        <taxon>Bacilli</taxon>
        <taxon>Bacillales</taxon>
        <taxon>Paenibacillaceae</taxon>
        <taxon>Paenibacillus</taxon>
    </lineage>
</organism>
<dbReference type="AlphaFoldDB" id="A0A5J5G9B6"/>
<feature type="domain" description="Endoribonuclease YicC-like N-terminal" evidence="6">
    <location>
        <begin position="4"/>
        <end position="157"/>
    </location>
</feature>
<dbReference type="Pfam" id="PF08340">
    <property type="entry name" value="YicC-like_C"/>
    <property type="match status" value="1"/>
</dbReference>
<evidence type="ECO:0000256" key="4">
    <source>
        <dbReference type="ARBA" id="ARBA00022801"/>
    </source>
</evidence>
<keyword evidence="4" id="KW-0378">Hydrolase</keyword>
<comment type="similarity">
    <text evidence="5">Belongs to the YicC/YloC family.</text>
</comment>
<sequence length="294" mass="33536">MSFSMTGFGQSTRKFGGFTLRFELKCVNHRYCEVLFRMPREWARHEDGLRKLVQREIARGRVDVSIAADADEQSAGPVLNEPLVRAYLAAAERLRSGFGLPGDLTPGELLRLPGVMEGQDRSSVLQGEAFETVLRDGLEESLRELVAMRAREGRFLSEEMLRRLEVLERHLDELAALAPSVPEEYRDRLRNRLQELSEGVFPFDEQRFNMEVALFADRSSIDEELVRLRSHTGQFRDLLEGGGPSGRKLDFLVQEMNREANTIGSKSSRLEITNRVLDIKNELEKIREQAANLE</sequence>
<evidence type="ECO:0000313" key="9">
    <source>
        <dbReference type="Proteomes" id="UP000367750"/>
    </source>
</evidence>
<dbReference type="NCBIfam" id="TIGR00255">
    <property type="entry name" value="YicC/YloC family endoribonuclease"/>
    <property type="match status" value="1"/>
</dbReference>
<evidence type="ECO:0000256" key="2">
    <source>
        <dbReference type="ARBA" id="ARBA00022722"/>
    </source>
</evidence>
<dbReference type="Proteomes" id="UP000367750">
    <property type="component" value="Unassembled WGS sequence"/>
</dbReference>
<dbReference type="RefSeq" id="WP_150458408.1">
    <property type="nucleotide sequence ID" value="NZ_VYKK01000015.1"/>
</dbReference>
<keyword evidence="3" id="KW-0255">Endonuclease</keyword>
<dbReference type="EMBL" id="VYKK01000015">
    <property type="protein sequence ID" value="KAA9004053.1"/>
    <property type="molecule type" value="Genomic_DNA"/>
</dbReference>
<name>A0A5J5G9B6_9BACL</name>
<feature type="domain" description="Endoribonuclease YicC-like C-terminal" evidence="7">
    <location>
        <begin position="176"/>
        <end position="294"/>
    </location>
</feature>
<dbReference type="OrthoDB" id="9771229at2"/>
<dbReference type="InterPro" id="IPR005229">
    <property type="entry name" value="YicC/YloC-like"/>
</dbReference>
<keyword evidence="2" id="KW-0540">Nuclease</keyword>
<evidence type="ECO:0000256" key="5">
    <source>
        <dbReference type="ARBA" id="ARBA00035648"/>
    </source>
</evidence>